<proteinExistence type="predicted"/>
<evidence type="ECO:0000313" key="4">
    <source>
        <dbReference type="Proteomes" id="UP000226031"/>
    </source>
</evidence>
<evidence type="ECO:0000259" key="2">
    <source>
        <dbReference type="Pfam" id="PF13391"/>
    </source>
</evidence>
<keyword evidence="4" id="KW-1185">Reference proteome</keyword>
<protein>
    <recommendedName>
        <fullName evidence="2">HNH nuclease domain-containing protein</fullName>
    </recommendedName>
</protein>
<feature type="region of interest" description="Disordered" evidence="1">
    <location>
        <begin position="286"/>
        <end position="305"/>
    </location>
</feature>
<evidence type="ECO:0000256" key="1">
    <source>
        <dbReference type="SAM" id="MobiDB-lite"/>
    </source>
</evidence>
<dbReference type="AlphaFoldDB" id="A0A2B7ZAR6"/>
<comment type="caution">
    <text evidence="3">The sequence shown here is derived from an EMBL/GenBank/DDBJ whole genome shotgun (WGS) entry which is preliminary data.</text>
</comment>
<dbReference type="InterPro" id="IPR003615">
    <property type="entry name" value="HNH_nuc"/>
</dbReference>
<accession>A0A2B7ZAR6</accession>
<name>A0A2B7ZAR6_9EURO</name>
<dbReference type="VEuPathDB" id="FungiDB:EMCG_05406"/>
<feature type="region of interest" description="Disordered" evidence="1">
    <location>
        <begin position="95"/>
        <end position="156"/>
    </location>
</feature>
<sequence length="420" mass="46998">MEPAISGGPGAEFHDPERVRLIGKILRALRELEISQGADPGSWPPLSELAWSCLWLSDMKSLANITTRFEENPSELHLNLRSRFAAAGFEALWTGKRSTAPTPKSRPSTPTYPKAEMQPLETAPSPAYKTPDRKRKRIDSSSPSSDPATPRSVRSKRLVELCRKRDRACVLTKATEPTNASHIIPFSLGSRALYQSAIFWETLSIFWEESKISQVRDYVTQKSTETAENFLLLAPSAHAYWDEQLFALQPLSMSNDKKSLTIKFFWLCPSNLDSLRLSTAALPEDPSQEFTVEPPSLPASLGQGGRKAAYGEHPNIRLYNCETDERISSGQIITLTTEDPEAMPLPDLKLLDLQWTLHRVLALAAAAGYNGDDENYDDDDMRGREPVIVSEEEDLLDEYEEPWAEKSFETHTFANAMGLI</sequence>
<dbReference type="Pfam" id="PF13391">
    <property type="entry name" value="HNH_2"/>
    <property type="match status" value="1"/>
</dbReference>
<feature type="domain" description="HNH nuclease" evidence="2">
    <location>
        <begin position="169"/>
        <end position="248"/>
    </location>
</feature>
<evidence type="ECO:0000313" key="3">
    <source>
        <dbReference type="EMBL" id="PGH29927.1"/>
    </source>
</evidence>
<gene>
    <name evidence="3" type="ORF">GX50_07299</name>
</gene>
<feature type="compositionally biased region" description="Low complexity" evidence="1">
    <location>
        <begin position="140"/>
        <end position="152"/>
    </location>
</feature>
<reference evidence="3 4" key="1">
    <citation type="submission" date="2017-10" db="EMBL/GenBank/DDBJ databases">
        <title>Comparative genomics in systemic dimorphic fungi from Ajellomycetaceae.</title>
        <authorList>
            <person name="Munoz J.F."/>
            <person name="Mcewen J.G."/>
            <person name="Clay O.K."/>
            <person name="Cuomo C.A."/>
        </authorList>
    </citation>
    <scope>NUCLEOTIDE SEQUENCE [LARGE SCALE GENOMIC DNA]</scope>
    <source>
        <strain evidence="3 4">UAMH4076</strain>
    </source>
</reference>
<organism evidence="3 4">
    <name type="scientific">[Emmonsia] crescens</name>
    <dbReference type="NCBI Taxonomy" id="73230"/>
    <lineage>
        <taxon>Eukaryota</taxon>
        <taxon>Fungi</taxon>
        <taxon>Dikarya</taxon>
        <taxon>Ascomycota</taxon>
        <taxon>Pezizomycotina</taxon>
        <taxon>Eurotiomycetes</taxon>
        <taxon>Eurotiomycetidae</taxon>
        <taxon>Onygenales</taxon>
        <taxon>Ajellomycetaceae</taxon>
        <taxon>Emergomyces</taxon>
    </lineage>
</organism>
<dbReference type="EMBL" id="PDND01000202">
    <property type="protein sequence ID" value="PGH29927.1"/>
    <property type="molecule type" value="Genomic_DNA"/>
</dbReference>
<dbReference type="Proteomes" id="UP000226031">
    <property type="component" value="Unassembled WGS sequence"/>
</dbReference>
<feature type="compositionally biased region" description="Polar residues" evidence="1">
    <location>
        <begin position="96"/>
        <end position="111"/>
    </location>
</feature>